<evidence type="ECO:0000313" key="1">
    <source>
        <dbReference type="EMBL" id="ARU61824.1"/>
    </source>
</evidence>
<gene>
    <name evidence="1" type="ORF">CBW65_12875</name>
</gene>
<dbReference type="RefSeq" id="WP_087457193.1">
    <property type="nucleotide sequence ID" value="NZ_CP021434.1"/>
</dbReference>
<evidence type="ECO:0000313" key="2">
    <source>
        <dbReference type="Proteomes" id="UP000195437"/>
    </source>
</evidence>
<accession>A0A1Y0IR65</accession>
<dbReference type="AlphaFoldDB" id="A0A1Y0IR65"/>
<dbReference type="KEGG" id="tum:CBW65_12875"/>
<evidence type="ECO:0008006" key="3">
    <source>
        <dbReference type="Google" id="ProtNLM"/>
    </source>
</evidence>
<organism evidence="1 2">
    <name type="scientific">Tumebacillus avium</name>
    <dbReference type="NCBI Taxonomy" id="1903704"/>
    <lineage>
        <taxon>Bacteria</taxon>
        <taxon>Bacillati</taxon>
        <taxon>Bacillota</taxon>
        <taxon>Bacilli</taxon>
        <taxon>Bacillales</taxon>
        <taxon>Alicyclobacillaceae</taxon>
        <taxon>Tumebacillus</taxon>
    </lineage>
</organism>
<dbReference type="EMBL" id="CP021434">
    <property type="protein sequence ID" value="ARU61824.1"/>
    <property type="molecule type" value="Genomic_DNA"/>
</dbReference>
<proteinExistence type="predicted"/>
<protein>
    <recommendedName>
        <fullName evidence="3">DUF3291 domain-containing protein</fullName>
    </recommendedName>
</protein>
<reference evidence="2" key="1">
    <citation type="submission" date="2017-05" db="EMBL/GenBank/DDBJ databases">
        <authorList>
            <person name="Sung H."/>
        </authorList>
    </citation>
    <scope>NUCLEOTIDE SEQUENCE [LARGE SCALE GENOMIC DNA]</scope>
    <source>
        <strain evidence="2">AR23208</strain>
    </source>
</reference>
<dbReference type="SUPFAM" id="SSF54909">
    <property type="entry name" value="Dimeric alpha+beta barrel"/>
    <property type="match status" value="1"/>
</dbReference>
<keyword evidence="2" id="KW-1185">Reference proteome</keyword>
<dbReference type="InterPro" id="IPR011008">
    <property type="entry name" value="Dimeric_a/b-barrel"/>
</dbReference>
<dbReference type="OrthoDB" id="1550774at2"/>
<sequence length="111" mass="13089">MLISITRLHVRGLWAMPFFAMHVIRSVSQSRQAKGLLHFSTNREGLYTYWTLTAWESESDMKEFRNKGNHLKAMQKARGIADELQYHRYEGDTVPSWDDAMRALHEKYGRE</sequence>
<dbReference type="Proteomes" id="UP000195437">
    <property type="component" value="Chromosome"/>
</dbReference>
<name>A0A1Y0IR65_9BACL</name>